<sequence length="223" mass="25437">MSRSVNAADLSRTFTREFEVDGDKCLVIHQSEIGDVGCVVWDAAIVLSSYMRTNDFILHDRRNVLEGKRVIELGAGTGVVGIHAAALGAVVVITDLEDFVPLMQKNINCNRAAFSHEITARPLKWGENQQEFLPPPDYLMLADCIYYEESLDPLVLTIKDLCGPKTIVFCCYEERLTDAKIALEMKFHKLIDKYFHVEKIPLERQDVHFRSEDIHILKMRLKK</sequence>
<evidence type="ECO:0000313" key="2">
    <source>
        <dbReference type="EnsemblMetazoa" id="CapteP156004"/>
    </source>
</evidence>
<dbReference type="SUPFAM" id="SSF53335">
    <property type="entry name" value="S-adenosyl-L-methionine-dependent methyltransferases"/>
    <property type="match status" value="1"/>
</dbReference>
<dbReference type="EMBL" id="AMQN01004378">
    <property type="status" value="NOT_ANNOTATED_CDS"/>
    <property type="molecule type" value="Genomic_DNA"/>
</dbReference>
<protein>
    <recommendedName>
        <fullName evidence="4">Protein-lysine methyltransferase METTL21D</fullName>
    </recommendedName>
</protein>
<dbReference type="Proteomes" id="UP000014760">
    <property type="component" value="Unassembled WGS sequence"/>
</dbReference>
<dbReference type="PANTHER" id="PTHR14614">
    <property type="entry name" value="HEPATOCELLULAR CARCINOMA-ASSOCIATED ANTIGEN"/>
    <property type="match status" value="1"/>
</dbReference>
<dbReference type="OrthoDB" id="413520at2759"/>
<reference evidence="1 3" key="2">
    <citation type="journal article" date="2013" name="Nature">
        <title>Insights into bilaterian evolution from three spiralian genomes.</title>
        <authorList>
            <person name="Simakov O."/>
            <person name="Marletaz F."/>
            <person name="Cho S.J."/>
            <person name="Edsinger-Gonzales E."/>
            <person name="Havlak P."/>
            <person name="Hellsten U."/>
            <person name="Kuo D.H."/>
            <person name="Larsson T."/>
            <person name="Lv J."/>
            <person name="Arendt D."/>
            <person name="Savage R."/>
            <person name="Osoegawa K."/>
            <person name="de Jong P."/>
            <person name="Grimwood J."/>
            <person name="Chapman J.A."/>
            <person name="Shapiro H."/>
            <person name="Aerts A."/>
            <person name="Otillar R.P."/>
            <person name="Terry A.Y."/>
            <person name="Boore J.L."/>
            <person name="Grigoriev I.V."/>
            <person name="Lindberg D.R."/>
            <person name="Seaver E.C."/>
            <person name="Weisblat D.A."/>
            <person name="Putnam N.H."/>
            <person name="Rokhsar D.S."/>
        </authorList>
    </citation>
    <scope>NUCLEOTIDE SEQUENCE</scope>
    <source>
        <strain evidence="1 3">I ESC-2004</strain>
    </source>
</reference>
<dbReference type="GO" id="GO:0032991">
    <property type="term" value="C:protein-containing complex"/>
    <property type="evidence" value="ECO:0007669"/>
    <property type="project" value="TreeGrafter"/>
</dbReference>
<dbReference type="Pfam" id="PF10294">
    <property type="entry name" value="Methyltransf_16"/>
    <property type="match status" value="1"/>
</dbReference>
<dbReference type="OMA" id="RRADMRF"/>
<dbReference type="AlphaFoldDB" id="R7VBY5"/>
<dbReference type="PANTHER" id="PTHR14614:SF44">
    <property type="entry name" value="PROTEIN N-LYSINE METHYLTRANSFERASE METTL21D"/>
    <property type="match status" value="1"/>
</dbReference>
<dbReference type="STRING" id="283909.R7VBY5"/>
<dbReference type="HOGENOM" id="CLU_055721_5_1_1"/>
<dbReference type="EnsemblMetazoa" id="CapteT156004">
    <property type="protein sequence ID" value="CapteP156004"/>
    <property type="gene ID" value="CapteG156004"/>
</dbReference>
<evidence type="ECO:0000313" key="1">
    <source>
        <dbReference type="EMBL" id="ELU16077.1"/>
    </source>
</evidence>
<accession>R7VBY5</accession>
<reference evidence="2" key="3">
    <citation type="submission" date="2015-06" db="UniProtKB">
        <authorList>
            <consortium name="EnsemblMetazoa"/>
        </authorList>
    </citation>
    <scope>IDENTIFICATION</scope>
</reference>
<evidence type="ECO:0000313" key="3">
    <source>
        <dbReference type="Proteomes" id="UP000014760"/>
    </source>
</evidence>
<dbReference type="InterPro" id="IPR029063">
    <property type="entry name" value="SAM-dependent_MTases_sf"/>
</dbReference>
<dbReference type="Gene3D" id="3.40.50.150">
    <property type="entry name" value="Vaccinia Virus protein VP39"/>
    <property type="match status" value="1"/>
</dbReference>
<feature type="non-terminal residue" evidence="1">
    <location>
        <position position="1"/>
    </location>
</feature>
<gene>
    <name evidence="1" type="ORF">CAPTEDRAFT_156004</name>
</gene>
<dbReference type="InterPro" id="IPR019410">
    <property type="entry name" value="Methyltransf_16"/>
</dbReference>
<organism evidence="1">
    <name type="scientific">Capitella teleta</name>
    <name type="common">Polychaete worm</name>
    <dbReference type="NCBI Taxonomy" id="283909"/>
    <lineage>
        <taxon>Eukaryota</taxon>
        <taxon>Metazoa</taxon>
        <taxon>Spiralia</taxon>
        <taxon>Lophotrochozoa</taxon>
        <taxon>Annelida</taxon>
        <taxon>Polychaeta</taxon>
        <taxon>Sedentaria</taxon>
        <taxon>Scolecida</taxon>
        <taxon>Capitellidae</taxon>
        <taxon>Capitella</taxon>
    </lineage>
</organism>
<dbReference type="EMBL" id="KB293367">
    <property type="protein sequence ID" value="ELU16077.1"/>
    <property type="molecule type" value="Genomic_DNA"/>
</dbReference>
<name>R7VBY5_CAPTE</name>
<reference evidence="3" key="1">
    <citation type="submission" date="2012-12" db="EMBL/GenBank/DDBJ databases">
        <authorList>
            <person name="Hellsten U."/>
            <person name="Grimwood J."/>
            <person name="Chapman J.A."/>
            <person name="Shapiro H."/>
            <person name="Aerts A."/>
            <person name="Otillar R.P."/>
            <person name="Terry A.Y."/>
            <person name="Boore J.L."/>
            <person name="Simakov O."/>
            <person name="Marletaz F."/>
            <person name="Cho S.-J."/>
            <person name="Edsinger-Gonzales E."/>
            <person name="Havlak P."/>
            <person name="Kuo D.-H."/>
            <person name="Larsson T."/>
            <person name="Lv J."/>
            <person name="Arendt D."/>
            <person name="Savage R."/>
            <person name="Osoegawa K."/>
            <person name="de Jong P."/>
            <person name="Lindberg D.R."/>
            <person name="Seaver E.C."/>
            <person name="Weisblat D.A."/>
            <person name="Putnam N.H."/>
            <person name="Grigoriev I.V."/>
            <person name="Rokhsar D.S."/>
        </authorList>
    </citation>
    <scope>NUCLEOTIDE SEQUENCE</scope>
    <source>
        <strain evidence="3">I ESC-2004</strain>
    </source>
</reference>
<dbReference type="GO" id="GO:0005829">
    <property type="term" value="C:cytosol"/>
    <property type="evidence" value="ECO:0007669"/>
    <property type="project" value="TreeGrafter"/>
</dbReference>
<keyword evidence="3" id="KW-1185">Reference proteome</keyword>
<proteinExistence type="predicted"/>
<evidence type="ECO:0008006" key="4">
    <source>
        <dbReference type="Google" id="ProtNLM"/>
    </source>
</evidence>